<evidence type="ECO:0000313" key="2">
    <source>
        <dbReference type="EMBL" id="EAM5642459.1"/>
    </source>
</evidence>
<dbReference type="AlphaFoldDB" id="A0A5T2QYA2"/>
<name>A0A5T2QYA2_SALER</name>
<dbReference type="InterPro" id="IPR025139">
    <property type="entry name" value="DUF4062"/>
</dbReference>
<protein>
    <submittedName>
        <fullName evidence="2">DUF4062 domain-containing protein</fullName>
    </submittedName>
</protein>
<feature type="domain" description="DUF4062" evidence="1">
    <location>
        <begin position="7"/>
        <end position="88"/>
    </location>
</feature>
<sequence>MESTKYQVFLSSTYSDLAEERESIIKAILEMYHIPIGMEMFSAEDEDQWEIIRRTIEVSDYYILVLGLRYGSKTSDGISFTQKEYEYALERKIPILAFVMKDNVPLPIDRRDDDLSEINGFRELVLRNSKMAQFWETKDQLIKSVSISLMKQIMQKPGIGWIRGDKAGIDGALSKELTSLSKENRELRKRVLDLESKISFRKPSIDVSINKPTIDENFNSYEILTMPDVLRLQNVPSHLHEYISEDDIEKYNREIPSQNELFNYNKEIERFYKINNYSSALEILVSNIGSIKATNVYIDIEFPDAFFIYENDDTFSEPESPLPVNPIIRAKSEYSKNKYMQNSALSRLQTQLGGGYSVMDRFPSLNNNLSFLSKIPPINQKWWTKLDGRKITIKIDNLLHTRESSFDDEYMIVPLTTGKHIIEVRIICEEYEEIETRYIEIDI</sequence>
<accession>A0A5T2QYA2</accession>
<organism evidence="2">
    <name type="scientific">Salmonella enterica</name>
    <name type="common">Salmonella choleraesuis</name>
    <dbReference type="NCBI Taxonomy" id="28901"/>
    <lineage>
        <taxon>Bacteria</taxon>
        <taxon>Pseudomonadati</taxon>
        <taxon>Pseudomonadota</taxon>
        <taxon>Gammaproteobacteria</taxon>
        <taxon>Enterobacterales</taxon>
        <taxon>Enterobacteriaceae</taxon>
        <taxon>Salmonella</taxon>
    </lineage>
</organism>
<dbReference type="Pfam" id="PF13271">
    <property type="entry name" value="DUF4062"/>
    <property type="match status" value="1"/>
</dbReference>
<comment type="caution">
    <text evidence="2">The sequence shown here is derived from an EMBL/GenBank/DDBJ whole genome shotgun (WGS) entry which is preliminary data.</text>
</comment>
<gene>
    <name evidence="2" type="ORF">EOF35_10385</name>
</gene>
<evidence type="ECO:0000259" key="1">
    <source>
        <dbReference type="Pfam" id="PF13271"/>
    </source>
</evidence>
<dbReference type="EMBL" id="AACVIE010000004">
    <property type="protein sequence ID" value="EAM5642459.1"/>
    <property type="molecule type" value="Genomic_DNA"/>
</dbReference>
<proteinExistence type="predicted"/>
<reference evidence="2" key="1">
    <citation type="submission" date="2019-01" db="EMBL/GenBank/DDBJ databases">
        <authorList>
            <consortium name="PulseNet: The National Subtyping Network for Foodborne Disease Surveillance"/>
            <person name="Tarr C.L."/>
            <person name="Trees E."/>
            <person name="Katz L.S."/>
            <person name="Carleton-Romer H.A."/>
            <person name="Stroika S."/>
            <person name="Kucerova Z."/>
            <person name="Roache K.F."/>
            <person name="Sabol A.L."/>
            <person name="Besser J."/>
            <person name="Gerner-Smidt P."/>
        </authorList>
    </citation>
    <scope>NUCLEOTIDE SEQUENCE</scope>
    <source>
        <strain evidence="2">PNUSAS064512</strain>
    </source>
</reference>